<evidence type="ECO:0000313" key="2">
    <source>
        <dbReference type="Proteomes" id="UP000322530"/>
    </source>
</evidence>
<organism evidence="1 2">
    <name type="scientific">Dictyobacter arantiisoli</name>
    <dbReference type="NCBI Taxonomy" id="2014874"/>
    <lineage>
        <taxon>Bacteria</taxon>
        <taxon>Bacillati</taxon>
        <taxon>Chloroflexota</taxon>
        <taxon>Ktedonobacteria</taxon>
        <taxon>Ktedonobacterales</taxon>
        <taxon>Dictyobacteraceae</taxon>
        <taxon>Dictyobacter</taxon>
    </lineage>
</organism>
<dbReference type="Proteomes" id="UP000322530">
    <property type="component" value="Unassembled WGS sequence"/>
</dbReference>
<name>A0A5A5TJ23_9CHLR</name>
<accession>A0A5A5TJ23</accession>
<sequence>MRVMADQQGRELVEVAKEAGAELVCENSLKAALDRDWDQQIEKDEALTLILNVLRAVET</sequence>
<protein>
    <submittedName>
        <fullName evidence="1">Uncharacterized protein</fullName>
    </submittedName>
</protein>
<keyword evidence="2" id="KW-1185">Reference proteome</keyword>
<reference evidence="1 2" key="1">
    <citation type="submission" date="2019-01" db="EMBL/GenBank/DDBJ databases">
        <title>Draft genome sequence of Dictyobacter sp. Uno17.</title>
        <authorList>
            <person name="Wang C.M."/>
            <person name="Zheng Y."/>
            <person name="Sakai Y."/>
            <person name="Abe K."/>
            <person name="Yokota A."/>
            <person name="Yabe S."/>
        </authorList>
    </citation>
    <scope>NUCLEOTIDE SEQUENCE [LARGE SCALE GENOMIC DNA]</scope>
    <source>
        <strain evidence="1 2">Uno17</strain>
    </source>
</reference>
<dbReference type="EMBL" id="BIXY01000126">
    <property type="protein sequence ID" value="GCF11610.1"/>
    <property type="molecule type" value="Genomic_DNA"/>
</dbReference>
<gene>
    <name evidence="1" type="ORF">KDI_51740</name>
</gene>
<dbReference type="AlphaFoldDB" id="A0A5A5TJ23"/>
<proteinExistence type="predicted"/>
<comment type="caution">
    <text evidence="1">The sequence shown here is derived from an EMBL/GenBank/DDBJ whole genome shotgun (WGS) entry which is preliminary data.</text>
</comment>
<evidence type="ECO:0000313" key="1">
    <source>
        <dbReference type="EMBL" id="GCF11610.1"/>
    </source>
</evidence>